<dbReference type="InterPro" id="IPR012446">
    <property type="entry name" value="CRAC_channel"/>
</dbReference>
<dbReference type="PANTHER" id="PTHR31501:SF7">
    <property type="entry name" value="CALCIUM RELEASE-ACTIVATED CALCIUM CHANNEL PROTEIN 1"/>
    <property type="match status" value="1"/>
</dbReference>
<evidence type="ECO:0000256" key="4">
    <source>
        <dbReference type="ARBA" id="ARBA00022989"/>
    </source>
</evidence>
<evidence type="ECO:0000256" key="5">
    <source>
        <dbReference type="ARBA" id="ARBA00023136"/>
    </source>
</evidence>
<dbReference type="GO" id="GO:0002115">
    <property type="term" value="P:store-operated calcium entry"/>
    <property type="evidence" value="ECO:0007669"/>
    <property type="project" value="TreeGrafter"/>
</dbReference>
<feature type="transmembrane region" description="Helical" evidence="6">
    <location>
        <begin position="113"/>
        <end position="139"/>
    </location>
</feature>
<name>A0AAV4D105_9GAST</name>
<comment type="subcellular location">
    <subcellularLocation>
        <location evidence="1">Membrane</location>
        <topology evidence="1">Multi-pass membrane protein</topology>
    </subcellularLocation>
</comment>
<evidence type="ECO:0000313" key="8">
    <source>
        <dbReference type="Proteomes" id="UP000735302"/>
    </source>
</evidence>
<feature type="transmembrane region" description="Helical" evidence="6">
    <location>
        <begin position="54"/>
        <end position="75"/>
    </location>
</feature>
<keyword evidence="5 6" id="KW-0472">Membrane</keyword>
<evidence type="ECO:0000256" key="6">
    <source>
        <dbReference type="SAM" id="Phobius"/>
    </source>
</evidence>
<dbReference type="Gene3D" id="1.20.140.140">
    <property type="entry name" value="Calcium release-activated calcium channel protein Orai"/>
    <property type="match status" value="1"/>
</dbReference>
<proteinExistence type="inferred from homology"/>
<dbReference type="EMBL" id="BLXT01007302">
    <property type="protein sequence ID" value="GFO37759.1"/>
    <property type="molecule type" value="Genomic_DNA"/>
</dbReference>
<reference evidence="7 8" key="1">
    <citation type="journal article" date="2021" name="Elife">
        <title>Chloroplast acquisition without the gene transfer in kleptoplastic sea slugs, Plakobranchus ocellatus.</title>
        <authorList>
            <person name="Maeda T."/>
            <person name="Takahashi S."/>
            <person name="Yoshida T."/>
            <person name="Shimamura S."/>
            <person name="Takaki Y."/>
            <person name="Nagai Y."/>
            <person name="Toyoda A."/>
            <person name="Suzuki Y."/>
            <person name="Arimoto A."/>
            <person name="Ishii H."/>
            <person name="Satoh N."/>
            <person name="Nishiyama T."/>
            <person name="Hasebe M."/>
            <person name="Maruyama T."/>
            <person name="Minagawa J."/>
            <person name="Obokata J."/>
            <person name="Shigenobu S."/>
        </authorList>
    </citation>
    <scope>NUCLEOTIDE SEQUENCE [LARGE SCALE GENOMIC DNA]</scope>
</reference>
<sequence length="203" mass="22333">MISQSHSSTALTWRRLYLSRAKLKASSRTSALLSGFAMVAMVEVSIDDEIPEALLVIFALCTTLLVVVHLVALMISTCILPNIEAVSSGPQTPSSDLDCNESPHDELRVCVEMAWICSTGLGIILFLSEIAILCWVKFYKMSKPSAIAATAVVVPAGILFIAFSLIFYQKLMAHKYQRHSDTLRELDKLASELHPQSDHVNII</sequence>
<evidence type="ECO:0000256" key="2">
    <source>
        <dbReference type="ARBA" id="ARBA00008062"/>
    </source>
</evidence>
<dbReference type="Pfam" id="PF07856">
    <property type="entry name" value="Orai-1"/>
    <property type="match status" value="1"/>
</dbReference>
<feature type="transmembrane region" description="Helical" evidence="6">
    <location>
        <begin position="145"/>
        <end position="168"/>
    </location>
</feature>
<evidence type="ECO:0000256" key="1">
    <source>
        <dbReference type="ARBA" id="ARBA00004141"/>
    </source>
</evidence>
<dbReference type="GO" id="GO:0016020">
    <property type="term" value="C:membrane"/>
    <property type="evidence" value="ECO:0007669"/>
    <property type="project" value="UniProtKB-SubCell"/>
</dbReference>
<keyword evidence="4 6" id="KW-1133">Transmembrane helix</keyword>
<accession>A0AAV4D105</accession>
<dbReference type="Proteomes" id="UP000735302">
    <property type="component" value="Unassembled WGS sequence"/>
</dbReference>
<organism evidence="7 8">
    <name type="scientific">Plakobranchus ocellatus</name>
    <dbReference type="NCBI Taxonomy" id="259542"/>
    <lineage>
        <taxon>Eukaryota</taxon>
        <taxon>Metazoa</taxon>
        <taxon>Spiralia</taxon>
        <taxon>Lophotrochozoa</taxon>
        <taxon>Mollusca</taxon>
        <taxon>Gastropoda</taxon>
        <taxon>Heterobranchia</taxon>
        <taxon>Euthyneura</taxon>
        <taxon>Panpulmonata</taxon>
        <taxon>Sacoglossa</taxon>
        <taxon>Placobranchoidea</taxon>
        <taxon>Plakobranchidae</taxon>
        <taxon>Plakobranchus</taxon>
    </lineage>
</organism>
<protein>
    <submittedName>
        <fullName evidence="7">Calcium release-activated calcium channel protein 1</fullName>
    </submittedName>
</protein>
<comment type="similarity">
    <text evidence="2">Belongs to the Orai family.</text>
</comment>
<dbReference type="PANTHER" id="PTHR31501">
    <property type="entry name" value="CALCIUM RELEASE-ACTIVATED CALCIUM CHANNEL PROTEIN 1"/>
    <property type="match status" value="1"/>
</dbReference>
<dbReference type="InterPro" id="IPR038350">
    <property type="entry name" value="Orai_sf"/>
</dbReference>
<keyword evidence="8" id="KW-1185">Reference proteome</keyword>
<evidence type="ECO:0000256" key="3">
    <source>
        <dbReference type="ARBA" id="ARBA00022692"/>
    </source>
</evidence>
<dbReference type="GO" id="GO:0015279">
    <property type="term" value="F:store-operated calcium channel activity"/>
    <property type="evidence" value="ECO:0007669"/>
    <property type="project" value="TreeGrafter"/>
</dbReference>
<evidence type="ECO:0000313" key="7">
    <source>
        <dbReference type="EMBL" id="GFO37759.1"/>
    </source>
</evidence>
<dbReference type="AlphaFoldDB" id="A0AAV4D105"/>
<keyword evidence="3 6" id="KW-0812">Transmembrane</keyword>
<comment type="caution">
    <text evidence="7">The sequence shown here is derived from an EMBL/GenBank/DDBJ whole genome shotgun (WGS) entry which is preliminary data.</text>
</comment>
<gene>
    <name evidence="7" type="ORF">PoB_006426400</name>
</gene>